<sequence>MPALRKPSLQERLGSPPLTPPVSEIPWQPSSVIERETSLSPAVSSKSVPLSLLQRMEKERGKMGNSLSLKSRLSKDGKERVDERNPKSRKIKRMICLSPSERLAVDLDEVLGAHYSTEVDTKHSHDIGDLFQIAVKLPKQTKAIKSHGDWVIAFGKTVQATSFALPQRTSEYSAWLSYMSQLFASVRPTFHDRIIDFDKAVCLRAANQKHIHLSDFAQFEDLWTIYLTSYGMGPNPPERTGGKV</sequence>
<evidence type="ECO:0000313" key="2">
    <source>
        <dbReference type="EMBL" id="KIK90712.1"/>
    </source>
</evidence>
<dbReference type="EMBL" id="KN825481">
    <property type="protein sequence ID" value="KIK90712.1"/>
    <property type="molecule type" value="Genomic_DNA"/>
</dbReference>
<dbReference type="OrthoDB" id="2355984at2759"/>
<organism evidence="2 3">
    <name type="scientific">Paxillus rubicundulus Ve08.2h10</name>
    <dbReference type="NCBI Taxonomy" id="930991"/>
    <lineage>
        <taxon>Eukaryota</taxon>
        <taxon>Fungi</taxon>
        <taxon>Dikarya</taxon>
        <taxon>Basidiomycota</taxon>
        <taxon>Agaricomycotina</taxon>
        <taxon>Agaricomycetes</taxon>
        <taxon>Agaricomycetidae</taxon>
        <taxon>Boletales</taxon>
        <taxon>Paxilineae</taxon>
        <taxon>Paxillaceae</taxon>
        <taxon>Paxillus</taxon>
    </lineage>
</organism>
<dbReference type="AlphaFoldDB" id="A0A0D0D2J5"/>
<evidence type="ECO:0000256" key="1">
    <source>
        <dbReference type="SAM" id="MobiDB-lite"/>
    </source>
</evidence>
<feature type="region of interest" description="Disordered" evidence="1">
    <location>
        <begin position="1"/>
        <end position="26"/>
    </location>
</feature>
<accession>A0A0D0D2J5</accession>
<proteinExistence type="predicted"/>
<reference evidence="3" key="2">
    <citation type="submission" date="2015-01" db="EMBL/GenBank/DDBJ databases">
        <title>Evolutionary Origins and Diversification of the Mycorrhizal Mutualists.</title>
        <authorList>
            <consortium name="DOE Joint Genome Institute"/>
            <consortium name="Mycorrhizal Genomics Consortium"/>
            <person name="Kohler A."/>
            <person name="Kuo A."/>
            <person name="Nagy L.G."/>
            <person name="Floudas D."/>
            <person name="Copeland A."/>
            <person name="Barry K.W."/>
            <person name="Cichocki N."/>
            <person name="Veneault-Fourrey C."/>
            <person name="LaButti K."/>
            <person name="Lindquist E.A."/>
            <person name="Lipzen A."/>
            <person name="Lundell T."/>
            <person name="Morin E."/>
            <person name="Murat C."/>
            <person name="Riley R."/>
            <person name="Ohm R."/>
            <person name="Sun H."/>
            <person name="Tunlid A."/>
            <person name="Henrissat B."/>
            <person name="Grigoriev I.V."/>
            <person name="Hibbett D.S."/>
            <person name="Martin F."/>
        </authorList>
    </citation>
    <scope>NUCLEOTIDE SEQUENCE [LARGE SCALE GENOMIC DNA]</scope>
    <source>
        <strain evidence="3">Ve08.2h10</strain>
    </source>
</reference>
<gene>
    <name evidence="2" type="ORF">PAXRUDRAFT_14198</name>
</gene>
<reference evidence="2 3" key="1">
    <citation type="submission" date="2014-04" db="EMBL/GenBank/DDBJ databases">
        <authorList>
            <consortium name="DOE Joint Genome Institute"/>
            <person name="Kuo A."/>
            <person name="Kohler A."/>
            <person name="Jargeat P."/>
            <person name="Nagy L.G."/>
            <person name="Floudas D."/>
            <person name="Copeland A."/>
            <person name="Barry K.W."/>
            <person name="Cichocki N."/>
            <person name="Veneault-Fourrey C."/>
            <person name="LaButti K."/>
            <person name="Lindquist E.A."/>
            <person name="Lipzen A."/>
            <person name="Lundell T."/>
            <person name="Morin E."/>
            <person name="Murat C."/>
            <person name="Sun H."/>
            <person name="Tunlid A."/>
            <person name="Henrissat B."/>
            <person name="Grigoriev I.V."/>
            <person name="Hibbett D.S."/>
            <person name="Martin F."/>
            <person name="Nordberg H.P."/>
            <person name="Cantor M.N."/>
            <person name="Hua S.X."/>
        </authorList>
    </citation>
    <scope>NUCLEOTIDE SEQUENCE [LARGE SCALE GENOMIC DNA]</scope>
    <source>
        <strain evidence="2 3">Ve08.2h10</strain>
    </source>
</reference>
<protein>
    <submittedName>
        <fullName evidence="2">Uncharacterized protein</fullName>
    </submittedName>
</protein>
<dbReference type="InParanoid" id="A0A0D0D2J5"/>
<keyword evidence="3" id="KW-1185">Reference proteome</keyword>
<feature type="region of interest" description="Disordered" evidence="1">
    <location>
        <begin position="57"/>
        <end position="87"/>
    </location>
</feature>
<dbReference type="Proteomes" id="UP000054538">
    <property type="component" value="Unassembled WGS sequence"/>
</dbReference>
<name>A0A0D0D2J5_9AGAM</name>
<evidence type="ECO:0000313" key="3">
    <source>
        <dbReference type="Proteomes" id="UP000054538"/>
    </source>
</evidence>
<feature type="compositionally biased region" description="Basic and acidic residues" evidence="1">
    <location>
        <begin position="73"/>
        <end position="86"/>
    </location>
</feature>
<dbReference type="HOGENOM" id="CLU_1138327_0_0_1"/>